<feature type="region of interest" description="Disordered" evidence="1">
    <location>
        <begin position="1"/>
        <end position="28"/>
    </location>
</feature>
<comment type="caution">
    <text evidence="2">The sequence shown here is derived from an EMBL/GenBank/DDBJ whole genome shotgun (WGS) entry which is preliminary data.</text>
</comment>
<feature type="region of interest" description="Disordered" evidence="1">
    <location>
        <begin position="168"/>
        <end position="205"/>
    </location>
</feature>
<proteinExistence type="predicted"/>
<organism evidence="2 3">
    <name type="scientific">Blomia tropicalis</name>
    <name type="common">Mite</name>
    <dbReference type="NCBI Taxonomy" id="40697"/>
    <lineage>
        <taxon>Eukaryota</taxon>
        <taxon>Metazoa</taxon>
        <taxon>Ecdysozoa</taxon>
        <taxon>Arthropoda</taxon>
        <taxon>Chelicerata</taxon>
        <taxon>Arachnida</taxon>
        <taxon>Acari</taxon>
        <taxon>Acariformes</taxon>
        <taxon>Sarcoptiformes</taxon>
        <taxon>Astigmata</taxon>
        <taxon>Glycyphagoidea</taxon>
        <taxon>Echimyopodidae</taxon>
        <taxon>Blomia</taxon>
    </lineage>
</organism>
<protein>
    <submittedName>
        <fullName evidence="2">Uncharacterized protein</fullName>
    </submittedName>
</protein>
<sequence>MVKHSRTTSNEGNQRSKRASSTRLSTTYVSGSNATSATVANRSAASYGGVGSNDPSFSIDVNYGSKIFVRCEKMVDFEIDGGDQMIAKMGKFIKTSANNSTVGMISTTYHSGASTSAVAPFSTTYQSGSQSGSVVAPISTTYRSGSQSTCPSNSGAQSAMVPISTTYNSDMSNVSGSTSNSSSVSIGTGSSKKRSSKQRSSKSRK</sequence>
<keyword evidence="3" id="KW-1185">Reference proteome</keyword>
<name>A0A9Q0M2X0_BLOTA</name>
<gene>
    <name evidence="2" type="ORF">RDWZM_007609</name>
</gene>
<accession>A0A9Q0M2X0</accession>
<evidence type="ECO:0000313" key="2">
    <source>
        <dbReference type="EMBL" id="KAJ6216452.1"/>
    </source>
</evidence>
<dbReference type="AlphaFoldDB" id="A0A9Q0M2X0"/>
<feature type="compositionally biased region" description="Low complexity" evidence="1">
    <location>
        <begin position="172"/>
        <end position="190"/>
    </location>
</feature>
<feature type="compositionally biased region" description="Basic residues" evidence="1">
    <location>
        <begin position="191"/>
        <end position="205"/>
    </location>
</feature>
<dbReference type="EMBL" id="JAPWDV010000003">
    <property type="protein sequence ID" value="KAJ6216452.1"/>
    <property type="molecule type" value="Genomic_DNA"/>
</dbReference>
<dbReference type="Proteomes" id="UP001142055">
    <property type="component" value="Chromosome 3"/>
</dbReference>
<evidence type="ECO:0000313" key="3">
    <source>
        <dbReference type="Proteomes" id="UP001142055"/>
    </source>
</evidence>
<reference evidence="2" key="1">
    <citation type="submission" date="2022-12" db="EMBL/GenBank/DDBJ databases">
        <title>Genome assemblies of Blomia tropicalis.</title>
        <authorList>
            <person name="Cui Y."/>
        </authorList>
    </citation>
    <scope>NUCLEOTIDE SEQUENCE</scope>
    <source>
        <tissue evidence="2">Adult mites</tissue>
    </source>
</reference>
<evidence type="ECO:0000256" key="1">
    <source>
        <dbReference type="SAM" id="MobiDB-lite"/>
    </source>
</evidence>